<dbReference type="RefSeq" id="WP_142442851.1">
    <property type="nucleotide sequence ID" value="NZ_SESI01000001.1"/>
</dbReference>
<evidence type="ECO:0000256" key="1">
    <source>
        <dbReference type="SAM" id="Phobius"/>
    </source>
</evidence>
<evidence type="ECO:0000313" key="2">
    <source>
        <dbReference type="EMBL" id="TQQ82202.1"/>
    </source>
</evidence>
<dbReference type="Proteomes" id="UP000315385">
    <property type="component" value="Unassembled WGS sequence"/>
</dbReference>
<feature type="transmembrane region" description="Helical" evidence="1">
    <location>
        <begin position="222"/>
        <end position="243"/>
    </location>
</feature>
<sequence>MTTLVCCLDRDSTVTTATGLTPPVVGWEAVRSLVTDVGLTDPEATTVNCLLEALRVTRDLNDSGTDAIVAVVSAGPPGTTAPDRAVADQIDELTADYDLTATVVVTGTTDDERLLPVIESRLQVDGVDRVVVRQARDIESAYYLLKQFLADEELRTTVLVPLGISLLLVPALLLWFSPAVALAGLAALLGTAVLYKGLGIDEYVGRLPEVSRELLYSGQMSVVTYVTAAGLTIVGLFSGGLAVTPLSVTPAPLSAAVFLHSSSPWLTFAGVTAATGRLLDRLIADSALPTAMLSLPAGVLAIGIITRGFTGYLLAIGLRVGSLDLAPIHRLAVFVGVGVLVSLVGVRAATALETQTSESMTK</sequence>
<dbReference type="AlphaFoldDB" id="A0A544QS07"/>
<comment type="caution">
    <text evidence="2">The sequence shown here is derived from an EMBL/GenBank/DDBJ whole genome shotgun (WGS) entry which is preliminary data.</text>
</comment>
<name>A0A544QS07_9EURY</name>
<proteinExistence type="predicted"/>
<dbReference type="InterPro" id="IPR007254">
    <property type="entry name" value="DUF373"/>
</dbReference>
<feature type="transmembrane region" description="Helical" evidence="1">
    <location>
        <begin position="291"/>
        <end position="316"/>
    </location>
</feature>
<evidence type="ECO:0000313" key="3">
    <source>
        <dbReference type="Proteomes" id="UP000315385"/>
    </source>
</evidence>
<keyword evidence="1" id="KW-0472">Membrane</keyword>
<gene>
    <name evidence="2" type="ORF">EWF95_04495</name>
</gene>
<dbReference type="OrthoDB" id="31282at2157"/>
<keyword evidence="3" id="KW-1185">Reference proteome</keyword>
<dbReference type="Pfam" id="PF04123">
    <property type="entry name" value="DUF373"/>
    <property type="match status" value="1"/>
</dbReference>
<protein>
    <submittedName>
        <fullName evidence="2">DUF373 family protein</fullName>
    </submittedName>
</protein>
<feature type="transmembrane region" description="Helical" evidence="1">
    <location>
        <begin position="156"/>
        <end position="176"/>
    </location>
</feature>
<reference evidence="2 3" key="1">
    <citation type="submission" date="2019-02" db="EMBL/GenBank/DDBJ databases">
        <title>Halonotius sp. a new haloqrchaeon isolated from saline water.</title>
        <authorList>
            <person name="Duran-Viseras A."/>
            <person name="Sanchez-Porro C."/>
            <person name="Ventosa A."/>
        </authorList>
    </citation>
    <scope>NUCLEOTIDE SEQUENCE [LARGE SCALE GENOMIC DNA]</scope>
    <source>
        <strain evidence="2 3">F9-27</strain>
    </source>
</reference>
<keyword evidence="1" id="KW-1133">Transmembrane helix</keyword>
<feature type="transmembrane region" description="Helical" evidence="1">
    <location>
        <begin position="182"/>
        <end position="201"/>
    </location>
</feature>
<accession>A0A544QS07</accession>
<organism evidence="2 3">
    <name type="scientific">Halonotius roseus</name>
    <dbReference type="NCBI Taxonomy" id="2511997"/>
    <lineage>
        <taxon>Archaea</taxon>
        <taxon>Methanobacteriati</taxon>
        <taxon>Methanobacteriota</taxon>
        <taxon>Stenosarchaea group</taxon>
        <taxon>Halobacteria</taxon>
        <taxon>Halobacteriales</taxon>
        <taxon>Haloferacaceae</taxon>
        <taxon>Halonotius</taxon>
    </lineage>
</organism>
<keyword evidence="1" id="KW-0812">Transmembrane</keyword>
<dbReference type="EMBL" id="SESI01000001">
    <property type="protein sequence ID" value="TQQ82202.1"/>
    <property type="molecule type" value="Genomic_DNA"/>
</dbReference>
<feature type="transmembrane region" description="Helical" evidence="1">
    <location>
        <begin position="328"/>
        <end position="352"/>
    </location>
</feature>
<dbReference type="PANTHER" id="PTHR38815">
    <property type="entry name" value="HYPOTHETICAL MEMBRANE PROTEIN, CONSERVED, DUF373 FAMILY"/>
    <property type="match status" value="1"/>
</dbReference>
<dbReference type="PANTHER" id="PTHR38815:SF1">
    <property type="entry name" value="DUF373 FAMILY PROTEIN"/>
    <property type="match status" value="1"/>
</dbReference>